<evidence type="ECO:0000313" key="5">
    <source>
        <dbReference type="Proteomes" id="UP000066014"/>
    </source>
</evidence>
<feature type="domain" description="RimM N-terminal" evidence="2">
    <location>
        <begin position="19"/>
        <end position="110"/>
    </location>
</feature>
<evidence type="ECO:0000259" key="2">
    <source>
        <dbReference type="Pfam" id="PF01782"/>
    </source>
</evidence>
<name>A0A060NMT0_9BURK</name>
<dbReference type="KEGG" id="cbab:SMCB_0864"/>
<dbReference type="GO" id="GO:0005737">
    <property type="term" value="C:cytoplasm"/>
    <property type="evidence" value="ECO:0007669"/>
    <property type="project" value="UniProtKB-SubCell"/>
</dbReference>
<proteinExistence type="inferred from homology"/>
<comment type="domain">
    <text evidence="1">The PRC barrel domain binds ribosomal protein uS19.</text>
</comment>
<keyword evidence="1" id="KW-0690">Ribosome biogenesis</keyword>
<dbReference type="InterPro" id="IPR056792">
    <property type="entry name" value="PRC_RimM"/>
</dbReference>
<evidence type="ECO:0000259" key="3">
    <source>
        <dbReference type="Pfam" id="PF24986"/>
    </source>
</evidence>
<keyword evidence="1" id="KW-0143">Chaperone</keyword>
<dbReference type="GO" id="GO:0042274">
    <property type="term" value="P:ribosomal small subunit biogenesis"/>
    <property type="evidence" value="ECO:0007669"/>
    <property type="project" value="UniProtKB-UniRule"/>
</dbReference>
<dbReference type="HAMAP" id="MF_00014">
    <property type="entry name" value="Ribosome_mat_RimM"/>
    <property type="match status" value="1"/>
</dbReference>
<feature type="domain" description="Ribosome maturation factor RimM PRC barrel" evidence="3">
    <location>
        <begin position="123"/>
        <end position="193"/>
    </location>
</feature>
<dbReference type="AlphaFoldDB" id="A0A060NMT0"/>
<dbReference type="Pfam" id="PF24986">
    <property type="entry name" value="PRC_RimM"/>
    <property type="match status" value="1"/>
</dbReference>
<dbReference type="RefSeq" id="WP_045535326.1">
    <property type="nucleotide sequence ID" value="NZ_AP014569.1"/>
</dbReference>
<comment type="subcellular location">
    <subcellularLocation>
        <location evidence="1">Cytoplasm</location>
    </subcellularLocation>
</comment>
<dbReference type="SUPFAM" id="SSF50346">
    <property type="entry name" value="PRC-barrel domain"/>
    <property type="match status" value="1"/>
</dbReference>
<comment type="similarity">
    <text evidence="1">Belongs to the RimM family.</text>
</comment>
<organism evidence="4 5">
    <name type="scientific">Serpentinimonas maccroryi</name>
    <dbReference type="NCBI Taxonomy" id="1458426"/>
    <lineage>
        <taxon>Bacteria</taxon>
        <taxon>Pseudomonadati</taxon>
        <taxon>Pseudomonadota</taxon>
        <taxon>Betaproteobacteria</taxon>
        <taxon>Burkholderiales</taxon>
        <taxon>Comamonadaceae</taxon>
        <taxon>Serpentinimonas</taxon>
    </lineage>
</organism>
<dbReference type="EMBL" id="AP014569">
    <property type="protein sequence ID" value="BAO83092.1"/>
    <property type="molecule type" value="Genomic_DNA"/>
</dbReference>
<dbReference type="InterPro" id="IPR011961">
    <property type="entry name" value="RimM"/>
</dbReference>
<keyword evidence="1" id="KW-0963">Cytoplasm</keyword>
<dbReference type="InterPro" id="IPR002676">
    <property type="entry name" value="RimM_N"/>
</dbReference>
<reference evidence="4 5" key="1">
    <citation type="journal article" date="2014" name="Nat. Commun.">
        <title>Physiological and genomic features of highly alkaliphilic hydrogen-utilizing Betaproteobacteria from a continental serpentinizing site.</title>
        <authorList>
            <person name="Suzuki S."/>
            <person name="Kuenen J.G."/>
            <person name="Schipper K."/>
            <person name="van der Velde S."/>
            <person name="Ishii S."/>
            <person name="Wu A."/>
            <person name="Sorokin D.Y."/>
            <person name="Tenney A."/>
            <person name="Meng X.Y."/>
            <person name="Morrill P.L."/>
            <person name="Kamagata Y."/>
            <person name="Muyzer G."/>
            <person name="Nealson K.H."/>
        </authorList>
    </citation>
    <scope>NUCLEOTIDE SEQUENCE [LARGE SCALE GENOMIC DNA]</scope>
    <source>
        <strain evidence="4 5">B1</strain>
    </source>
</reference>
<keyword evidence="5" id="KW-1185">Reference proteome</keyword>
<dbReference type="Gene3D" id="2.30.30.240">
    <property type="entry name" value="PRC-barrel domain"/>
    <property type="match status" value="1"/>
</dbReference>
<evidence type="ECO:0000256" key="1">
    <source>
        <dbReference type="HAMAP-Rule" id="MF_00014"/>
    </source>
</evidence>
<evidence type="ECO:0000313" key="4">
    <source>
        <dbReference type="EMBL" id="BAO83092.1"/>
    </source>
</evidence>
<comment type="subunit">
    <text evidence="1">Binds ribosomal protein uS19.</text>
</comment>
<sequence>MAALAGLKPAPLPADAVELGRVQEAWGIKGWVRLHSHSAKPEALLHAWRWYLLPPEAPFARGFDAFEGSVVVQVHGIKRHADGLVAQLAEVPDRNAAEALKGARILVARADFPAAASDDEYYWVDLIGLEVVNRQGEALGVVRDLLSTGPHSVLCLEYLAEGKMAERLIPFVAAYVDAVDLPARRITVDWQLDY</sequence>
<comment type="function">
    <text evidence="1">An accessory protein needed during the final step in the assembly of 30S ribosomal subunit, possibly for assembly of the head region. Essential for efficient processing of 16S rRNA. May be needed both before and after RbfA during the maturation of 16S rRNA. It has affinity for free ribosomal 30S subunits but not for 70S ribosomes.</text>
</comment>
<protein>
    <recommendedName>
        <fullName evidence="1">Ribosome maturation factor RimM</fullName>
    </recommendedName>
</protein>
<keyword evidence="1" id="KW-0698">rRNA processing</keyword>
<dbReference type="GO" id="GO:0043022">
    <property type="term" value="F:ribosome binding"/>
    <property type="evidence" value="ECO:0007669"/>
    <property type="project" value="InterPro"/>
</dbReference>
<gene>
    <name evidence="1 4" type="primary">rimM</name>
    <name evidence="4" type="ORF">SMCB_0864</name>
</gene>
<dbReference type="HOGENOM" id="CLU_077636_1_0_4"/>
<dbReference type="Proteomes" id="UP000066014">
    <property type="component" value="Chromosome"/>
</dbReference>
<dbReference type="Gene3D" id="2.40.30.60">
    <property type="entry name" value="RimM"/>
    <property type="match status" value="1"/>
</dbReference>
<dbReference type="NCBIfam" id="TIGR02273">
    <property type="entry name" value="16S_RimM"/>
    <property type="match status" value="1"/>
</dbReference>
<dbReference type="InterPro" id="IPR011033">
    <property type="entry name" value="PRC_barrel-like_sf"/>
</dbReference>
<dbReference type="GO" id="GO:0006364">
    <property type="term" value="P:rRNA processing"/>
    <property type="evidence" value="ECO:0007669"/>
    <property type="project" value="UniProtKB-UniRule"/>
</dbReference>
<dbReference type="InterPro" id="IPR009000">
    <property type="entry name" value="Transl_B-barrel_sf"/>
</dbReference>
<dbReference type="InterPro" id="IPR036976">
    <property type="entry name" value="RimM_N_sf"/>
</dbReference>
<dbReference type="Pfam" id="PF01782">
    <property type="entry name" value="RimM"/>
    <property type="match status" value="1"/>
</dbReference>
<dbReference type="STRING" id="1458426.SMCB_0864"/>
<accession>A0A060NMT0</accession>
<dbReference type="OrthoDB" id="9783509at2"/>
<dbReference type="SUPFAM" id="SSF50447">
    <property type="entry name" value="Translation proteins"/>
    <property type="match status" value="1"/>
</dbReference>
<dbReference type="GO" id="GO:0005840">
    <property type="term" value="C:ribosome"/>
    <property type="evidence" value="ECO:0007669"/>
    <property type="project" value="InterPro"/>
</dbReference>